<dbReference type="Gene3D" id="1.25.40.820">
    <property type="match status" value="1"/>
</dbReference>
<evidence type="ECO:0000256" key="13">
    <source>
        <dbReference type="RuleBase" id="RU367080"/>
    </source>
</evidence>
<evidence type="ECO:0000259" key="15">
    <source>
        <dbReference type="PROSITE" id="PS51479"/>
    </source>
</evidence>
<sequence>MESKVTRRKSTKGERLTSKTDDLEYKRREYLKDKLKEKVEHERRALQLVELLSGPAVSEDFLINCAHLITADNYKDIVEERTIAKLCGYPICLNKLDSVPNQKYKISTKTNKIYDITERKCFCCNFCYKASKWFEVQILKTPLWLREDERPPDVKLMKKQDGGSSGLEVMLVDRPVKEADIENPVLPEAHQSAIYINSSDDGNQESLISKALSKCHLRVHWGELPQDSGDIQGAQAEKEKTLSCICHHPNESETAAMQDFSMQMLSFANCCQEIAGECPNADCEVEERFLSQSSVRTDHKQFATPFLDKTSSLIQITDETGPAVSQIRMTEAGVTELRGVSKPETTLVKLNLMERLKHTLLEWKTDGTMTFLYGSNYTMGDCYTWKHEEEEDLDEDDIQETSEGSLCSTRGTERPTTPAPDYITLCRATPAVDVEIKELTTECCLPKDSHKGTDNQDVTCEAKSSKDPILPLVDCHSQHVIQKRIVVERLNRSLKKIVGPLHLTMRDISSDLNNLVRTLRLTNTSIIHRGPEWTVIAVIFLHVLTEVSPLLRESLTCPSAKEFILFLMKEVQLTDQDLHSLIRLFNPQDELHQ</sequence>
<evidence type="ECO:0000256" key="7">
    <source>
        <dbReference type="ARBA" id="ARBA00022912"/>
    </source>
</evidence>
<dbReference type="InterPro" id="IPR007308">
    <property type="entry name" value="Rtr1/RPAP2_dom"/>
</dbReference>
<dbReference type="PROSITE" id="PS51479">
    <property type="entry name" value="ZF_RTR1"/>
    <property type="match status" value="1"/>
</dbReference>
<feature type="region of interest" description="Disordered" evidence="14">
    <location>
        <begin position="393"/>
        <end position="415"/>
    </location>
</feature>
<gene>
    <name evidence="16" type="ORF">AALO_G00019710</name>
</gene>
<dbReference type="GO" id="GO:0005737">
    <property type="term" value="C:cytoplasm"/>
    <property type="evidence" value="ECO:0007669"/>
    <property type="project" value="TreeGrafter"/>
</dbReference>
<reference evidence="16 17" key="1">
    <citation type="submission" date="2020-10" db="EMBL/GenBank/DDBJ databases">
        <title>Chromosome-scale genome assembly of the Allis shad, Alosa alosa.</title>
        <authorList>
            <person name="Margot Z."/>
            <person name="Christophe K."/>
            <person name="Cabau C."/>
            <person name="Louis A."/>
            <person name="Berthelot C."/>
            <person name="Parey E."/>
            <person name="Roest Crollius H."/>
            <person name="Montfort J."/>
            <person name="Robinson-Rechavi M."/>
            <person name="Bucao C."/>
            <person name="Bouchez O."/>
            <person name="Gislard M."/>
            <person name="Lluch J."/>
            <person name="Milhes M."/>
            <person name="Lampietro C."/>
            <person name="Lopez Roques C."/>
            <person name="Donnadieu C."/>
            <person name="Braasch I."/>
            <person name="Desvignes T."/>
            <person name="Postlethwait J."/>
            <person name="Bobe J."/>
            <person name="Guiguen Y."/>
        </authorList>
    </citation>
    <scope>NUCLEOTIDE SEQUENCE [LARGE SCALE GENOMIC DNA]</scope>
    <source>
        <strain evidence="16">M-15738</strain>
        <tissue evidence="16">Blood</tissue>
    </source>
</reference>
<dbReference type="InterPro" id="IPR039693">
    <property type="entry name" value="Rtr1/RPAP2"/>
</dbReference>
<evidence type="ECO:0000256" key="2">
    <source>
        <dbReference type="ARBA" id="ARBA00005676"/>
    </source>
</evidence>
<keyword evidence="3 13" id="KW-0479">Metal-binding</keyword>
<dbReference type="EC" id="3.1.3.16" evidence="13"/>
<evidence type="ECO:0000256" key="11">
    <source>
        <dbReference type="ARBA" id="ARBA00048336"/>
    </source>
</evidence>
<feature type="compositionally biased region" description="Polar residues" evidence="14">
    <location>
        <begin position="401"/>
        <end position="410"/>
    </location>
</feature>
<evidence type="ECO:0000256" key="4">
    <source>
        <dbReference type="ARBA" id="ARBA00022771"/>
    </source>
</evidence>
<evidence type="ECO:0000256" key="12">
    <source>
        <dbReference type="PROSITE-ProRule" id="PRU00812"/>
    </source>
</evidence>
<feature type="domain" description="RTR1-type" evidence="15">
    <location>
        <begin position="64"/>
        <end position="147"/>
    </location>
</feature>
<dbReference type="Proteomes" id="UP000823561">
    <property type="component" value="Chromosome 1"/>
</dbReference>
<dbReference type="PANTHER" id="PTHR14732:SF0">
    <property type="entry name" value="RNA POLYMERASE II SUBUNIT B1 CTD PHOSPHATASE RPAP2-RELATED"/>
    <property type="match status" value="1"/>
</dbReference>
<keyword evidence="7 13" id="KW-0904">Protein phosphatase</keyword>
<keyword evidence="17" id="KW-1185">Reference proteome</keyword>
<evidence type="ECO:0000256" key="14">
    <source>
        <dbReference type="SAM" id="MobiDB-lite"/>
    </source>
</evidence>
<evidence type="ECO:0000256" key="10">
    <source>
        <dbReference type="ARBA" id="ARBA00047761"/>
    </source>
</evidence>
<dbReference type="InterPro" id="IPR038534">
    <property type="entry name" value="Rtr1/RPAP2_sf"/>
</dbReference>
<keyword evidence="5 13" id="KW-0378">Hydrolase</keyword>
<proteinExistence type="inferred from homology"/>
<dbReference type="GO" id="GO:0008420">
    <property type="term" value="F:RNA polymerase II CTD heptapeptide repeat phosphatase activity"/>
    <property type="evidence" value="ECO:0007669"/>
    <property type="project" value="UniProtKB-UniRule"/>
</dbReference>
<evidence type="ECO:0000256" key="1">
    <source>
        <dbReference type="ARBA" id="ARBA00004123"/>
    </source>
</evidence>
<comment type="caution">
    <text evidence="16">The sequence shown here is derived from an EMBL/GenBank/DDBJ whole genome shotgun (WGS) entry which is preliminary data.</text>
</comment>
<evidence type="ECO:0000256" key="8">
    <source>
        <dbReference type="ARBA" id="ARBA00023242"/>
    </source>
</evidence>
<keyword evidence="6 13" id="KW-0862">Zinc</keyword>
<keyword evidence="8 13" id="KW-0539">Nucleus</keyword>
<dbReference type="GO" id="GO:0005634">
    <property type="term" value="C:nucleus"/>
    <property type="evidence" value="ECO:0007669"/>
    <property type="project" value="UniProtKB-SubCell"/>
</dbReference>
<evidence type="ECO:0000313" key="16">
    <source>
        <dbReference type="EMBL" id="KAG5286874.1"/>
    </source>
</evidence>
<comment type="subcellular location">
    <subcellularLocation>
        <location evidence="1 13">Nucleus</location>
    </subcellularLocation>
</comment>
<organism evidence="16 17">
    <name type="scientific">Alosa alosa</name>
    <name type="common">allis shad</name>
    <dbReference type="NCBI Taxonomy" id="278164"/>
    <lineage>
        <taxon>Eukaryota</taxon>
        <taxon>Metazoa</taxon>
        <taxon>Chordata</taxon>
        <taxon>Craniata</taxon>
        <taxon>Vertebrata</taxon>
        <taxon>Euteleostomi</taxon>
        <taxon>Actinopterygii</taxon>
        <taxon>Neopterygii</taxon>
        <taxon>Teleostei</taxon>
        <taxon>Clupei</taxon>
        <taxon>Clupeiformes</taxon>
        <taxon>Clupeoidei</taxon>
        <taxon>Clupeidae</taxon>
        <taxon>Alosa</taxon>
    </lineage>
</organism>
<comment type="function">
    <text evidence="9">Protein phosphatase that displays CTD phosphatase activity and regulates transcription of snRNA genes. Recognizes and binds phosphorylated 'Ser-7' of the C-terminal heptapeptide repeat domain (CTD) of the largest RNA polymerase II subunit POLR2A, and mediates dephosphorylation of 'Ser-5' of the CTD, thereby promoting transcription of snRNA genes. Downstream of EIF2AK3/PERK, dephosphorylates ERN1, a sensor for the endoplasmic reticulum unfolded protein response (UPR), to abort failed ER-stress adaptation and trigger apoptosis.</text>
</comment>
<dbReference type="PANTHER" id="PTHR14732">
    <property type="entry name" value="RNA POLYMERASE II SUBUNIT B1 CTD PHOSPHATASE RPAP2-RELATED"/>
    <property type="match status" value="1"/>
</dbReference>
<evidence type="ECO:0000256" key="5">
    <source>
        <dbReference type="ARBA" id="ARBA00022801"/>
    </source>
</evidence>
<dbReference type="Pfam" id="PF04181">
    <property type="entry name" value="RPAP2_Rtr1"/>
    <property type="match status" value="1"/>
</dbReference>
<evidence type="ECO:0000313" key="17">
    <source>
        <dbReference type="Proteomes" id="UP000823561"/>
    </source>
</evidence>
<evidence type="ECO:0000256" key="6">
    <source>
        <dbReference type="ARBA" id="ARBA00022833"/>
    </source>
</evidence>
<dbReference type="GO" id="GO:0008270">
    <property type="term" value="F:zinc ion binding"/>
    <property type="evidence" value="ECO:0007669"/>
    <property type="project" value="UniProtKB-KW"/>
</dbReference>
<comment type="subunit">
    <text evidence="13">Associates with the RNA polymerase II complex.</text>
</comment>
<dbReference type="AlphaFoldDB" id="A0AAV6HIJ3"/>
<accession>A0AAV6HIJ3</accession>
<protein>
    <recommendedName>
        <fullName evidence="13">RNA polymerase II subunit B1 CTD phosphatase RPAP2 homolog</fullName>
        <ecNumber evidence="13">3.1.3.16</ecNumber>
    </recommendedName>
</protein>
<comment type="catalytic activity">
    <reaction evidence="10 13">
        <text>O-phospho-L-seryl-[protein] + H2O = L-seryl-[protein] + phosphate</text>
        <dbReference type="Rhea" id="RHEA:20629"/>
        <dbReference type="Rhea" id="RHEA-COMP:9863"/>
        <dbReference type="Rhea" id="RHEA-COMP:11604"/>
        <dbReference type="ChEBI" id="CHEBI:15377"/>
        <dbReference type="ChEBI" id="CHEBI:29999"/>
        <dbReference type="ChEBI" id="CHEBI:43474"/>
        <dbReference type="ChEBI" id="CHEBI:83421"/>
        <dbReference type="EC" id="3.1.3.16"/>
    </reaction>
</comment>
<keyword evidence="4 13" id="KW-0863">Zinc-finger</keyword>
<comment type="similarity">
    <text evidence="2 12 13">Belongs to the RPAP2 family.</text>
</comment>
<comment type="catalytic activity">
    <reaction evidence="11 13">
        <text>O-phospho-L-threonyl-[protein] + H2O = L-threonyl-[protein] + phosphate</text>
        <dbReference type="Rhea" id="RHEA:47004"/>
        <dbReference type="Rhea" id="RHEA-COMP:11060"/>
        <dbReference type="Rhea" id="RHEA-COMP:11605"/>
        <dbReference type="ChEBI" id="CHEBI:15377"/>
        <dbReference type="ChEBI" id="CHEBI:30013"/>
        <dbReference type="ChEBI" id="CHEBI:43474"/>
        <dbReference type="ChEBI" id="CHEBI:61977"/>
        <dbReference type="EC" id="3.1.3.16"/>
    </reaction>
</comment>
<dbReference type="EMBL" id="JADWDJ010000001">
    <property type="protein sequence ID" value="KAG5286874.1"/>
    <property type="molecule type" value="Genomic_DNA"/>
</dbReference>
<name>A0AAV6HIJ3_9TELE</name>
<evidence type="ECO:0000256" key="9">
    <source>
        <dbReference type="ARBA" id="ARBA00045547"/>
    </source>
</evidence>
<dbReference type="GO" id="GO:0043175">
    <property type="term" value="F:RNA polymerase core enzyme binding"/>
    <property type="evidence" value="ECO:0007669"/>
    <property type="project" value="UniProtKB-UniRule"/>
</dbReference>
<evidence type="ECO:0000256" key="3">
    <source>
        <dbReference type="ARBA" id="ARBA00022723"/>
    </source>
</evidence>